<evidence type="ECO:0000313" key="7">
    <source>
        <dbReference type="EMBL" id="KAF9064887.1"/>
    </source>
</evidence>
<evidence type="ECO:0000256" key="5">
    <source>
        <dbReference type="ARBA" id="ARBA00023136"/>
    </source>
</evidence>
<evidence type="ECO:0000256" key="4">
    <source>
        <dbReference type="ARBA" id="ARBA00023128"/>
    </source>
</evidence>
<accession>A0A9P5PLT8</accession>
<dbReference type="Gene3D" id="1.10.600.10">
    <property type="entry name" value="Farnesyl Diphosphate Synthase"/>
    <property type="match status" value="1"/>
</dbReference>
<evidence type="ECO:0000256" key="6">
    <source>
        <dbReference type="ARBA" id="ARBA00038273"/>
    </source>
</evidence>
<dbReference type="PANTHER" id="PTHR21181:SF13">
    <property type="entry name" value="NADH DEHYDROGENASE (UBIQUINONE) COMPLEX I, ASSEMBLY FACTOR 6"/>
    <property type="match status" value="1"/>
</dbReference>
<keyword evidence="2" id="KW-0999">Mitochondrion inner membrane</keyword>
<sequence length="306" mass="34579">MFARKFQCTTTSLFRARNTFRTFGTTSPEEYCRDFVQKHDYEAYLIAQFWPRELRGGYFALKAFSTELAMIQDNISNATIGKMRMQFWKDAVKAIGTGNPPRHPIAQALYQASLQANLPTYHFKRIIDARDAELQVPVHLTVDSLTAHSESTSSSLLYLLLSLLSLPSSTLSHAASHLGAAQTFTTLIRALPFHAKNRRMVIPSEITAKHGVVQEDVFRSGPAVQGIDDAVYEFATLANDHLDTARNMLKEGVPQAAMPVFLAGVPVSSILKQLEKVNFDAFDSRVQIRDWKLPWMIWKGYYRRAF</sequence>
<dbReference type="GO" id="GO:0032981">
    <property type="term" value="P:mitochondrial respiratory chain complex I assembly"/>
    <property type="evidence" value="ECO:0007669"/>
    <property type="project" value="TreeGrafter"/>
</dbReference>
<gene>
    <name evidence="7" type="ORF">BDP27DRAFT_1229709</name>
</gene>
<dbReference type="SUPFAM" id="SSF48576">
    <property type="entry name" value="Terpenoid synthases"/>
    <property type="match status" value="1"/>
</dbReference>
<reference evidence="7" key="1">
    <citation type="submission" date="2020-11" db="EMBL/GenBank/DDBJ databases">
        <authorList>
            <consortium name="DOE Joint Genome Institute"/>
            <person name="Ahrendt S."/>
            <person name="Riley R."/>
            <person name="Andreopoulos W."/>
            <person name="Labutti K."/>
            <person name="Pangilinan J."/>
            <person name="Ruiz-Duenas F.J."/>
            <person name="Barrasa J.M."/>
            <person name="Sanchez-Garcia M."/>
            <person name="Camarero S."/>
            <person name="Miyauchi S."/>
            <person name="Serrano A."/>
            <person name="Linde D."/>
            <person name="Babiker R."/>
            <person name="Drula E."/>
            <person name="Ayuso-Fernandez I."/>
            <person name="Pacheco R."/>
            <person name="Padilla G."/>
            <person name="Ferreira P."/>
            <person name="Barriuso J."/>
            <person name="Kellner H."/>
            <person name="Castanera R."/>
            <person name="Alfaro M."/>
            <person name="Ramirez L."/>
            <person name="Pisabarro A.G."/>
            <person name="Kuo A."/>
            <person name="Tritt A."/>
            <person name="Lipzen A."/>
            <person name="He G."/>
            <person name="Yan M."/>
            <person name="Ng V."/>
            <person name="Cullen D."/>
            <person name="Martin F."/>
            <person name="Rosso M.-N."/>
            <person name="Henrissat B."/>
            <person name="Hibbett D."/>
            <person name="Martinez A.T."/>
            <person name="Grigoriev I.V."/>
        </authorList>
    </citation>
    <scope>NUCLEOTIDE SEQUENCE</scope>
    <source>
        <strain evidence="7">AH 40177</strain>
    </source>
</reference>
<evidence type="ECO:0000256" key="3">
    <source>
        <dbReference type="ARBA" id="ARBA00022946"/>
    </source>
</evidence>
<keyword evidence="5" id="KW-0472">Membrane</keyword>
<organism evidence="7 8">
    <name type="scientific">Rhodocollybia butyracea</name>
    <dbReference type="NCBI Taxonomy" id="206335"/>
    <lineage>
        <taxon>Eukaryota</taxon>
        <taxon>Fungi</taxon>
        <taxon>Dikarya</taxon>
        <taxon>Basidiomycota</taxon>
        <taxon>Agaricomycotina</taxon>
        <taxon>Agaricomycetes</taxon>
        <taxon>Agaricomycetidae</taxon>
        <taxon>Agaricales</taxon>
        <taxon>Marasmiineae</taxon>
        <taxon>Omphalotaceae</taxon>
        <taxon>Rhodocollybia</taxon>
    </lineage>
</organism>
<dbReference type="PANTHER" id="PTHR21181">
    <property type="match status" value="1"/>
</dbReference>
<evidence type="ECO:0000256" key="1">
    <source>
        <dbReference type="ARBA" id="ARBA00004273"/>
    </source>
</evidence>
<evidence type="ECO:0000313" key="8">
    <source>
        <dbReference type="Proteomes" id="UP000772434"/>
    </source>
</evidence>
<dbReference type="InterPro" id="IPR008949">
    <property type="entry name" value="Isoprenoid_synthase_dom_sf"/>
</dbReference>
<dbReference type="InterPro" id="IPR002060">
    <property type="entry name" value="Squ/phyt_synthse"/>
</dbReference>
<dbReference type="GO" id="GO:0005743">
    <property type="term" value="C:mitochondrial inner membrane"/>
    <property type="evidence" value="ECO:0007669"/>
    <property type="project" value="UniProtKB-SubCell"/>
</dbReference>
<proteinExistence type="inferred from homology"/>
<dbReference type="Proteomes" id="UP000772434">
    <property type="component" value="Unassembled WGS sequence"/>
</dbReference>
<name>A0A9P5PLT8_9AGAR</name>
<dbReference type="Pfam" id="PF00494">
    <property type="entry name" value="SQS_PSY"/>
    <property type="match status" value="1"/>
</dbReference>
<comment type="caution">
    <text evidence="7">The sequence shown here is derived from an EMBL/GenBank/DDBJ whole genome shotgun (WGS) entry which is preliminary data.</text>
</comment>
<dbReference type="OrthoDB" id="270318at2759"/>
<comment type="similarity">
    <text evidence="6">Belongs to the NDUFAF6 family.</text>
</comment>
<evidence type="ECO:0000256" key="2">
    <source>
        <dbReference type="ARBA" id="ARBA00022792"/>
    </source>
</evidence>
<protein>
    <submittedName>
        <fullName evidence="7">Isoprenoid synthase domain-containing protein</fullName>
    </submittedName>
</protein>
<keyword evidence="4" id="KW-0496">Mitochondrion</keyword>
<comment type="subcellular location">
    <subcellularLocation>
        <location evidence="1">Mitochondrion inner membrane</location>
    </subcellularLocation>
</comment>
<keyword evidence="8" id="KW-1185">Reference proteome</keyword>
<dbReference type="EMBL" id="JADNRY010000113">
    <property type="protein sequence ID" value="KAF9064887.1"/>
    <property type="molecule type" value="Genomic_DNA"/>
</dbReference>
<dbReference type="AlphaFoldDB" id="A0A9P5PLT8"/>
<keyword evidence="3" id="KW-0809">Transit peptide</keyword>